<gene>
    <name evidence="1" type="ORF">IAA48_08220</name>
</gene>
<evidence type="ECO:0000313" key="2">
    <source>
        <dbReference type="Proteomes" id="UP000824205"/>
    </source>
</evidence>
<accession>A0A9D1REM5</accession>
<dbReference type="InterPro" id="IPR006597">
    <property type="entry name" value="Sel1-like"/>
</dbReference>
<dbReference type="EMBL" id="DXGE01000034">
    <property type="protein sequence ID" value="HIW86464.1"/>
    <property type="molecule type" value="Genomic_DNA"/>
</dbReference>
<comment type="caution">
    <text evidence="1">The sequence shown here is derived from an EMBL/GenBank/DDBJ whole genome shotgun (WGS) entry which is preliminary data.</text>
</comment>
<proteinExistence type="predicted"/>
<dbReference type="PANTHER" id="PTHR11102:SF160">
    <property type="entry name" value="ERAD-ASSOCIATED E3 UBIQUITIN-PROTEIN LIGASE COMPONENT HRD3"/>
    <property type="match status" value="1"/>
</dbReference>
<dbReference type="Gene3D" id="1.25.40.10">
    <property type="entry name" value="Tetratricopeptide repeat domain"/>
    <property type="match status" value="2"/>
</dbReference>
<dbReference type="AlphaFoldDB" id="A0A9D1REM5"/>
<reference evidence="1" key="2">
    <citation type="submission" date="2021-04" db="EMBL/GenBank/DDBJ databases">
        <authorList>
            <person name="Gilroy R."/>
        </authorList>
    </citation>
    <scope>NUCLEOTIDE SEQUENCE</scope>
    <source>
        <strain evidence="1">421</strain>
    </source>
</reference>
<evidence type="ECO:0000313" key="1">
    <source>
        <dbReference type="EMBL" id="HIW86464.1"/>
    </source>
</evidence>
<reference evidence="1" key="1">
    <citation type="journal article" date="2021" name="PeerJ">
        <title>Extensive microbial diversity within the chicken gut microbiome revealed by metagenomics and culture.</title>
        <authorList>
            <person name="Gilroy R."/>
            <person name="Ravi A."/>
            <person name="Getino M."/>
            <person name="Pursley I."/>
            <person name="Horton D.L."/>
            <person name="Alikhan N.F."/>
            <person name="Baker D."/>
            <person name="Gharbi K."/>
            <person name="Hall N."/>
            <person name="Watson M."/>
            <person name="Adriaenssens E.M."/>
            <person name="Foster-Nyarko E."/>
            <person name="Jarju S."/>
            <person name="Secka A."/>
            <person name="Antonio M."/>
            <person name="Oren A."/>
            <person name="Chaudhuri R.R."/>
            <person name="La Ragione R."/>
            <person name="Hildebrand F."/>
            <person name="Pallen M.J."/>
        </authorList>
    </citation>
    <scope>NUCLEOTIDE SEQUENCE</scope>
    <source>
        <strain evidence="1">421</strain>
    </source>
</reference>
<dbReference type="SMART" id="SM00671">
    <property type="entry name" value="SEL1"/>
    <property type="match status" value="4"/>
</dbReference>
<dbReference type="InterPro" id="IPR050767">
    <property type="entry name" value="Sel1_AlgK"/>
</dbReference>
<dbReference type="SUPFAM" id="SSF81901">
    <property type="entry name" value="HCP-like"/>
    <property type="match status" value="2"/>
</dbReference>
<name>A0A9D1REM5_9FIRM</name>
<dbReference type="InterPro" id="IPR011990">
    <property type="entry name" value="TPR-like_helical_dom_sf"/>
</dbReference>
<organism evidence="1 2">
    <name type="scientific">Candidatus Eubacterium faecipullorum</name>
    <dbReference type="NCBI Taxonomy" id="2838571"/>
    <lineage>
        <taxon>Bacteria</taxon>
        <taxon>Bacillati</taxon>
        <taxon>Bacillota</taxon>
        <taxon>Clostridia</taxon>
        <taxon>Eubacteriales</taxon>
        <taxon>Eubacteriaceae</taxon>
        <taxon>Eubacterium</taxon>
    </lineage>
</organism>
<sequence>MKEIITYAPELQCLWDLRQKAEKENDAAAQFNLAKFYLHLKQESANKKAFTLFRKLAKQEYTPVQTDAQYMLAACYENGYGIQKNYPRAIKWYISAVNNITYDLMHCPDPVGDTAYQAFKEAVEERDTDEALDEILFGKLTPELIDCVTESAERGDVDSQIYLMNLYNLGAGGVEADLEKYAYWAERAVENGSAEAMDKLGKMYYYGNGVKQDHKAALYWLENAVSNGCYSAAYLIGKHYKAENKFKESAKWYRIYAEYEIKQRNKRLGWEK</sequence>
<protein>
    <submittedName>
        <fullName evidence="1">Sel1 repeat family protein</fullName>
    </submittedName>
</protein>
<dbReference type="PANTHER" id="PTHR11102">
    <property type="entry name" value="SEL-1-LIKE PROTEIN"/>
    <property type="match status" value="1"/>
</dbReference>
<dbReference type="Proteomes" id="UP000824205">
    <property type="component" value="Unassembled WGS sequence"/>
</dbReference>
<dbReference type="Pfam" id="PF08238">
    <property type="entry name" value="Sel1"/>
    <property type="match status" value="4"/>
</dbReference>